<dbReference type="Pfam" id="PF00085">
    <property type="entry name" value="Thioredoxin"/>
    <property type="match status" value="1"/>
</dbReference>
<gene>
    <name evidence="2" type="ORF">J2S11_000081</name>
</gene>
<dbReference type="Gene3D" id="3.40.30.10">
    <property type="entry name" value="Glutaredoxin"/>
    <property type="match status" value="1"/>
</dbReference>
<keyword evidence="3" id="KW-1185">Reference proteome</keyword>
<dbReference type="InterPro" id="IPR050620">
    <property type="entry name" value="Thioredoxin_H-type-like"/>
</dbReference>
<evidence type="ECO:0000313" key="3">
    <source>
        <dbReference type="Proteomes" id="UP001235840"/>
    </source>
</evidence>
<dbReference type="PANTHER" id="PTHR10438:SF468">
    <property type="entry name" value="THIOREDOXIN-1-RELATED"/>
    <property type="match status" value="1"/>
</dbReference>
<dbReference type="GO" id="GO:0016853">
    <property type="term" value="F:isomerase activity"/>
    <property type="evidence" value="ECO:0007669"/>
    <property type="project" value="UniProtKB-KW"/>
</dbReference>
<protein>
    <submittedName>
        <fullName evidence="2">Thiol-disulfide isomerase/thioredoxin</fullName>
    </submittedName>
</protein>
<dbReference type="CDD" id="cd02947">
    <property type="entry name" value="TRX_family"/>
    <property type="match status" value="1"/>
</dbReference>
<dbReference type="Proteomes" id="UP001235840">
    <property type="component" value="Unassembled WGS sequence"/>
</dbReference>
<dbReference type="PROSITE" id="PS51352">
    <property type="entry name" value="THIOREDOXIN_2"/>
    <property type="match status" value="1"/>
</dbReference>
<dbReference type="PANTHER" id="PTHR10438">
    <property type="entry name" value="THIOREDOXIN"/>
    <property type="match status" value="1"/>
</dbReference>
<name>A0ABT9VT70_9BACI</name>
<reference evidence="2 3" key="1">
    <citation type="submission" date="2023-07" db="EMBL/GenBank/DDBJ databases">
        <title>Genomic Encyclopedia of Type Strains, Phase IV (KMG-IV): sequencing the most valuable type-strain genomes for metagenomic binning, comparative biology and taxonomic classification.</title>
        <authorList>
            <person name="Goeker M."/>
        </authorList>
    </citation>
    <scope>NUCLEOTIDE SEQUENCE [LARGE SCALE GENOMIC DNA]</scope>
    <source>
        <strain evidence="2 3">DSM 12751</strain>
    </source>
</reference>
<accession>A0ABT9VT70</accession>
<organism evidence="2 3">
    <name type="scientific">Caldalkalibacillus horti</name>
    <dbReference type="NCBI Taxonomy" id="77523"/>
    <lineage>
        <taxon>Bacteria</taxon>
        <taxon>Bacillati</taxon>
        <taxon>Bacillota</taxon>
        <taxon>Bacilli</taxon>
        <taxon>Bacillales</taxon>
        <taxon>Bacillaceae</taxon>
        <taxon>Caldalkalibacillus</taxon>
    </lineage>
</organism>
<keyword evidence="2" id="KW-0413">Isomerase</keyword>
<dbReference type="SUPFAM" id="SSF52833">
    <property type="entry name" value="Thioredoxin-like"/>
    <property type="match status" value="1"/>
</dbReference>
<comment type="caution">
    <text evidence="2">The sequence shown here is derived from an EMBL/GenBank/DDBJ whole genome shotgun (WGS) entry which is preliminary data.</text>
</comment>
<evidence type="ECO:0000313" key="2">
    <source>
        <dbReference type="EMBL" id="MDQ0164182.1"/>
    </source>
</evidence>
<dbReference type="EMBL" id="JAUSTY010000001">
    <property type="protein sequence ID" value="MDQ0164182.1"/>
    <property type="molecule type" value="Genomic_DNA"/>
</dbReference>
<dbReference type="InterPro" id="IPR013766">
    <property type="entry name" value="Thioredoxin_domain"/>
</dbReference>
<dbReference type="InterPro" id="IPR036249">
    <property type="entry name" value="Thioredoxin-like_sf"/>
</dbReference>
<dbReference type="RefSeq" id="WP_307389403.1">
    <property type="nucleotide sequence ID" value="NZ_BAAADK010000009.1"/>
</dbReference>
<proteinExistence type="predicted"/>
<evidence type="ECO:0000259" key="1">
    <source>
        <dbReference type="PROSITE" id="PS51352"/>
    </source>
</evidence>
<sequence>MQQIKSVDEFKSITGGSQTAVIKFYTTWCPDCTRLDQYIDEIVEQHQDKNWYTMDRDEFPEIGESEAVLGIPSLLVYKEGLKIGHLRADRKSQEEIEEFLQRY</sequence>
<feature type="domain" description="Thioredoxin" evidence="1">
    <location>
        <begin position="1"/>
        <end position="103"/>
    </location>
</feature>